<dbReference type="Proteomes" id="UP000198822">
    <property type="component" value="Chromosome I"/>
</dbReference>
<proteinExistence type="inferred from homology"/>
<evidence type="ECO:0000256" key="8">
    <source>
        <dbReference type="SAM" id="Phobius"/>
    </source>
</evidence>
<dbReference type="OrthoDB" id="9809646at2"/>
<evidence type="ECO:0000256" key="7">
    <source>
        <dbReference type="ARBA" id="ARBA00023136"/>
    </source>
</evidence>
<dbReference type="PANTHER" id="PTHR11562">
    <property type="entry name" value="CATION EFFLUX PROTEIN/ ZINC TRANSPORTER"/>
    <property type="match status" value="1"/>
</dbReference>
<feature type="domain" description="Cation efflux protein transmembrane" evidence="9">
    <location>
        <begin position="28"/>
        <end position="218"/>
    </location>
</feature>
<dbReference type="GO" id="GO:0005385">
    <property type="term" value="F:zinc ion transmembrane transporter activity"/>
    <property type="evidence" value="ECO:0007669"/>
    <property type="project" value="TreeGrafter"/>
</dbReference>
<evidence type="ECO:0000313" key="12">
    <source>
        <dbReference type="Proteomes" id="UP000198822"/>
    </source>
</evidence>
<dbReference type="SUPFAM" id="SSF161111">
    <property type="entry name" value="Cation efflux protein transmembrane domain-like"/>
    <property type="match status" value="1"/>
</dbReference>
<dbReference type="RefSeq" id="WP_092506311.1">
    <property type="nucleotide sequence ID" value="NZ_LT629695.1"/>
</dbReference>
<organism evidence="11 12">
    <name type="scientific">Agrococcus jejuensis</name>
    <dbReference type="NCBI Taxonomy" id="399736"/>
    <lineage>
        <taxon>Bacteria</taxon>
        <taxon>Bacillati</taxon>
        <taxon>Actinomycetota</taxon>
        <taxon>Actinomycetes</taxon>
        <taxon>Micrococcales</taxon>
        <taxon>Microbacteriaceae</taxon>
        <taxon>Agrococcus</taxon>
    </lineage>
</organism>
<keyword evidence="12" id="KW-1185">Reference proteome</keyword>
<evidence type="ECO:0000256" key="6">
    <source>
        <dbReference type="ARBA" id="ARBA00023065"/>
    </source>
</evidence>
<dbReference type="Pfam" id="PF01545">
    <property type="entry name" value="Cation_efflux"/>
    <property type="match status" value="1"/>
</dbReference>
<keyword evidence="7 8" id="KW-0472">Membrane</keyword>
<dbReference type="STRING" id="399736.SAMN04489720_2994"/>
<evidence type="ECO:0000259" key="10">
    <source>
        <dbReference type="Pfam" id="PF16916"/>
    </source>
</evidence>
<comment type="similarity">
    <text evidence="2">Belongs to the cation diffusion facilitator (CDF) transporter (TC 2.A.4) family. SLC30A subfamily.</text>
</comment>
<feature type="transmembrane region" description="Helical" evidence="8">
    <location>
        <begin position="27"/>
        <end position="54"/>
    </location>
</feature>
<keyword evidence="4 8" id="KW-0812">Transmembrane</keyword>
<feature type="domain" description="Cation efflux protein cytoplasmic" evidence="10">
    <location>
        <begin position="222"/>
        <end position="300"/>
    </location>
</feature>
<reference evidence="12" key="1">
    <citation type="submission" date="2016-10" db="EMBL/GenBank/DDBJ databases">
        <authorList>
            <person name="Varghese N."/>
            <person name="Submissions S."/>
        </authorList>
    </citation>
    <scope>NUCLEOTIDE SEQUENCE [LARGE SCALE GENOMIC DNA]</scope>
    <source>
        <strain evidence="12">DSM 22002</strain>
    </source>
</reference>
<dbReference type="InterPro" id="IPR027469">
    <property type="entry name" value="Cation_efflux_TMD_sf"/>
</dbReference>
<dbReference type="NCBIfam" id="TIGR01297">
    <property type="entry name" value="CDF"/>
    <property type="match status" value="1"/>
</dbReference>
<dbReference type="EMBL" id="LT629695">
    <property type="protein sequence ID" value="SDH95540.1"/>
    <property type="molecule type" value="Genomic_DNA"/>
</dbReference>
<evidence type="ECO:0000313" key="11">
    <source>
        <dbReference type="EMBL" id="SDH95540.1"/>
    </source>
</evidence>
<dbReference type="SUPFAM" id="SSF160240">
    <property type="entry name" value="Cation efflux protein cytoplasmic domain-like"/>
    <property type="match status" value="1"/>
</dbReference>
<feature type="transmembrane region" description="Helical" evidence="8">
    <location>
        <begin position="90"/>
        <end position="113"/>
    </location>
</feature>
<dbReference type="Gene3D" id="1.20.1510.10">
    <property type="entry name" value="Cation efflux protein transmembrane domain"/>
    <property type="match status" value="1"/>
</dbReference>
<keyword evidence="5 8" id="KW-1133">Transmembrane helix</keyword>
<dbReference type="AlphaFoldDB" id="A0A1G8GML2"/>
<feature type="transmembrane region" description="Helical" evidence="8">
    <location>
        <begin position="60"/>
        <end position="78"/>
    </location>
</feature>
<dbReference type="InterPro" id="IPR002524">
    <property type="entry name" value="Cation_efflux"/>
</dbReference>
<feature type="transmembrane region" description="Helical" evidence="8">
    <location>
        <begin position="161"/>
        <end position="186"/>
    </location>
</feature>
<comment type="subcellular location">
    <subcellularLocation>
        <location evidence="1">Membrane</location>
        <topology evidence="1">Multi-pass membrane protein</topology>
    </subcellularLocation>
</comment>
<accession>A0A1G8GML2</accession>
<dbReference type="PANTHER" id="PTHR11562:SF17">
    <property type="entry name" value="RE54080P-RELATED"/>
    <property type="match status" value="1"/>
</dbReference>
<feature type="transmembrane region" description="Helical" evidence="8">
    <location>
        <begin position="192"/>
        <end position="210"/>
    </location>
</feature>
<dbReference type="Pfam" id="PF16916">
    <property type="entry name" value="ZT_dimer"/>
    <property type="match status" value="1"/>
</dbReference>
<evidence type="ECO:0000256" key="5">
    <source>
        <dbReference type="ARBA" id="ARBA00022989"/>
    </source>
</evidence>
<evidence type="ECO:0000256" key="2">
    <source>
        <dbReference type="ARBA" id="ARBA00008873"/>
    </source>
</evidence>
<evidence type="ECO:0000256" key="4">
    <source>
        <dbReference type="ARBA" id="ARBA00022692"/>
    </source>
</evidence>
<dbReference type="GO" id="GO:0005886">
    <property type="term" value="C:plasma membrane"/>
    <property type="evidence" value="ECO:0007669"/>
    <property type="project" value="TreeGrafter"/>
</dbReference>
<dbReference type="InterPro" id="IPR050681">
    <property type="entry name" value="CDF/SLC30A"/>
</dbReference>
<evidence type="ECO:0000256" key="3">
    <source>
        <dbReference type="ARBA" id="ARBA00022448"/>
    </source>
</evidence>
<dbReference type="InterPro" id="IPR027470">
    <property type="entry name" value="Cation_efflux_CTD"/>
</dbReference>
<keyword evidence="6" id="KW-0406">Ion transport</keyword>
<sequence>MGAGHGHGHGGHDHGHAHGAVANRRRLAIAFGITAAVLVIQAVGAVVTGSLSLLVDTGHMLTDVGGLALSLVAATLAMRPPTSRRTWGFARAEVLSAAAQAGILLAIGVFALIEGVRRLLDPPEVEGGPLLVFGILGLVANVIAILVLVSARDANLNLRAAFLEVVNDALGSVAVIVSAIVIALTGFLQADALAAMVVACLIIPRAAMLLRASGRILLEETPDAIDLDAVRSHILELDHVTAVHDLHASQIATGLPVLTAHVVVADGCFRDGHGAAILAQVQTCIAEHFDVEHSTIQVEPVSHREPEAHA</sequence>
<protein>
    <submittedName>
        <fullName evidence="11">Cobalt-zinc-cadmium efflux system protein</fullName>
    </submittedName>
</protein>
<evidence type="ECO:0000256" key="1">
    <source>
        <dbReference type="ARBA" id="ARBA00004141"/>
    </source>
</evidence>
<evidence type="ECO:0000259" key="9">
    <source>
        <dbReference type="Pfam" id="PF01545"/>
    </source>
</evidence>
<dbReference type="InterPro" id="IPR036837">
    <property type="entry name" value="Cation_efflux_CTD_sf"/>
</dbReference>
<keyword evidence="3" id="KW-0813">Transport</keyword>
<dbReference type="InterPro" id="IPR058533">
    <property type="entry name" value="Cation_efflux_TM"/>
</dbReference>
<gene>
    <name evidence="11" type="ORF">SAMN04489720_2994</name>
</gene>
<feature type="transmembrane region" description="Helical" evidence="8">
    <location>
        <begin position="128"/>
        <end position="149"/>
    </location>
</feature>
<name>A0A1G8GML2_9MICO</name>